<gene>
    <name evidence="2" type="ORF">DEBURN_LOCUS7103</name>
</gene>
<keyword evidence="1" id="KW-0812">Transmembrane</keyword>
<feature type="non-terminal residue" evidence="2">
    <location>
        <position position="77"/>
    </location>
</feature>
<reference evidence="2" key="1">
    <citation type="submission" date="2021-06" db="EMBL/GenBank/DDBJ databases">
        <authorList>
            <person name="Kallberg Y."/>
            <person name="Tangrot J."/>
            <person name="Rosling A."/>
        </authorList>
    </citation>
    <scope>NUCLEOTIDE SEQUENCE</scope>
    <source>
        <strain evidence="2">AZ414A</strain>
    </source>
</reference>
<proteinExistence type="predicted"/>
<evidence type="ECO:0000256" key="1">
    <source>
        <dbReference type="SAM" id="Phobius"/>
    </source>
</evidence>
<dbReference type="AlphaFoldDB" id="A0A9N9B2R9"/>
<protein>
    <submittedName>
        <fullName evidence="2">4836_t:CDS:1</fullName>
    </submittedName>
</protein>
<evidence type="ECO:0000313" key="2">
    <source>
        <dbReference type="EMBL" id="CAG8551131.1"/>
    </source>
</evidence>
<sequence>MENAPYKNITSLPEFVEKVLSHLRVTYYTMILTIILFDRVKDEIRKLQSLNDPAMCNGRMFVAVVMETYHILFDETY</sequence>
<dbReference type="EMBL" id="CAJVPK010000814">
    <property type="protein sequence ID" value="CAG8551131.1"/>
    <property type="molecule type" value="Genomic_DNA"/>
</dbReference>
<name>A0A9N9B2R9_9GLOM</name>
<accession>A0A9N9B2R9</accession>
<keyword evidence="1" id="KW-0472">Membrane</keyword>
<feature type="transmembrane region" description="Helical" evidence="1">
    <location>
        <begin position="20"/>
        <end position="37"/>
    </location>
</feature>
<organism evidence="2 3">
    <name type="scientific">Diversispora eburnea</name>
    <dbReference type="NCBI Taxonomy" id="1213867"/>
    <lineage>
        <taxon>Eukaryota</taxon>
        <taxon>Fungi</taxon>
        <taxon>Fungi incertae sedis</taxon>
        <taxon>Mucoromycota</taxon>
        <taxon>Glomeromycotina</taxon>
        <taxon>Glomeromycetes</taxon>
        <taxon>Diversisporales</taxon>
        <taxon>Diversisporaceae</taxon>
        <taxon>Diversispora</taxon>
    </lineage>
</organism>
<comment type="caution">
    <text evidence="2">The sequence shown here is derived from an EMBL/GenBank/DDBJ whole genome shotgun (WGS) entry which is preliminary data.</text>
</comment>
<feature type="non-terminal residue" evidence="2">
    <location>
        <position position="1"/>
    </location>
</feature>
<keyword evidence="1" id="KW-1133">Transmembrane helix</keyword>
<keyword evidence="3" id="KW-1185">Reference proteome</keyword>
<dbReference type="Proteomes" id="UP000789706">
    <property type="component" value="Unassembled WGS sequence"/>
</dbReference>
<evidence type="ECO:0000313" key="3">
    <source>
        <dbReference type="Proteomes" id="UP000789706"/>
    </source>
</evidence>